<dbReference type="AlphaFoldDB" id="A0AAW0CWF1"/>
<dbReference type="Gene3D" id="3.80.10.10">
    <property type="entry name" value="Ribonuclease Inhibitor"/>
    <property type="match status" value="1"/>
</dbReference>
<dbReference type="EMBL" id="JAWWNJ010000013">
    <property type="protein sequence ID" value="KAK7042582.1"/>
    <property type="molecule type" value="Genomic_DNA"/>
</dbReference>
<protein>
    <recommendedName>
        <fullName evidence="3">F-box domain-containing protein</fullName>
    </recommendedName>
</protein>
<accession>A0AAW0CWF1</accession>
<dbReference type="Proteomes" id="UP001362999">
    <property type="component" value="Unassembled WGS sequence"/>
</dbReference>
<sequence length="428" mass="47983">MSADSILCLPQELTDTVIDELSDDIPALKSCALAARTFVAPTRRHIFKKIELTPPKGESSSPCQRFLELLTEGPHIVPLIEELCIVLAGTSCDVDYYDHSPGTRRPTPETSGHWMVEAAGAMALILSRLAYLTRISLVENGFVYGQRLKWNDMGQPLQSALEGVFSSPRLQAVRLRGIYFHSATQLFSLFSESTSIEEISLARVGFTSSTRFDESDPRPWRCPQLRALVLASDHLTFDSMWGYLLDGQNDLANLASLTLVVENIMMPQSMEVIAYYMPRAKCRVQTLRIRCGESLGGAKFPQSIFNPNLRFIHLSAPYLETLSSFFKSVSEESPALETITFENSATKFRPCSYTPLQDSFTAQALVHLPSLKAVEVRYMSWPASTEFAPPFSKWADWVRKSFPSLVERNLLHVVECRIPDRGLGHSFE</sequence>
<organism evidence="1 2">
    <name type="scientific">Favolaschia claudopus</name>
    <dbReference type="NCBI Taxonomy" id="2862362"/>
    <lineage>
        <taxon>Eukaryota</taxon>
        <taxon>Fungi</taxon>
        <taxon>Dikarya</taxon>
        <taxon>Basidiomycota</taxon>
        <taxon>Agaricomycotina</taxon>
        <taxon>Agaricomycetes</taxon>
        <taxon>Agaricomycetidae</taxon>
        <taxon>Agaricales</taxon>
        <taxon>Marasmiineae</taxon>
        <taxon>Mycenaceae</taxon>
        <taxon>Favolaschia</taxon>
    </lineage>
</organism>
<evidence type="ECO:0000313" key="2">
    <source>
        <dbReference type="Proteomes" id="UP001362999"/>
    </source>
</evidence>
<keyword evidence="2" id="KW-1185">Reference proteome</keyword>
<comment type="caution">
    <text evidence="1">The sequence shown here is derived from an EMBL/GenBank/DDBJ whole genome shotgun (WGS) entry which is preliminary data.</text>
</comment>
<proteinExistence type="predicted"/>
<evidence type="ECO:0008006" key="3">
    <source>
        <dbReference type="Google" id="ProtNLM"/>
    </source>
</evidence>
<gene>
    <name evidence="1" type="ORF">R3P38DRAFT_321333</name>
</gene>
<reference evidence="1 2" key="1">
    <citation type="journal article" date="2024" name="J Genomics">
        <title>Draft genome sequencing and assembly of Favolaschia claudopus CIRM-BRFM 2984 isolated from oak limbs.</title>
        <authorList>
            <person name="Navarro D."/>
            <person name="Drula E."/>
            <person name="Chaduli D."/>
            <person name="Cazenave R."/>
            <person name="Ahrendt S."/>
            <person name="Wang J."/>
            <person name="Lipzen A."/>
            <person name="Daum C."/>
            <person name="Barry K."/>
            <person name="Grigoriev I.V."/>
            <person name="Favel A."/>
            <person name="Rosso M.N."/>
            <person name="Martin F."/>
        </authorList>
    </citation>
    <scope>NUCLEOTIDE SEQUENCE [LARGE SCALE GENOMIC DNA]</scope>
    <source>
        <strain evidence="1 2">CIRM-BRFM 2984</strain>
    </source>
</reference>
<evidence type="ECO:0000313" key="1">
    <source>
        <dbReference type="EMBL" id="KAK7042582.1"/>
    </source>
</evidence>
<name>A0AAW0CWF1_9AGAR</name>
<dbReference type="InterPro" id="IPR032675">
    <property type="entry name" value="LRR_dom_sf"/>
</dbReference>
<dbReference type="SUPFAM" id="SSF52047">
    <property type="entry name" value="RNI-like"/>
    <property type="match status" value="1"/>
</dbReference>